<keyword evidence="2 6" id="KW-0808">Transferase</keyword>
<keyword evidence="5" id="KW-0067">ATP-binding</keyword>
<dbReference type="PIRSF" id="PIRSF000535">
    <property type="entry name" value="1PFK/6PFK/LacC"/>
    <property type="match status" value="1"/>
</dbReference>
<evidence type="ECO:0000313" key="8">
    <source>
        <dbReference type="EMBL" id="PHP68313.1"/>
    </source>
</evidence>
<dbReference type="InterPro" id="IPR011611">
    <property type="entry name" value="PfkB_dom"/>
</dbReference>
<dbReference type="InterPro" id="IPR017583">
    <property type="entry name" value="Tagatose/fructose_Pkinase"/>
</dbReference>
<dbReference type="GO" id="GO:0005829">
    <property type="term" value="C:cytosol"/>
    <property type="evidence" value="ECO:0007669"/>
    <property type="project" value="TreeGrafter"/>
</dbReference>
<organism evidence="8 9">
    <name type="scientific">Zhengella mangrovi</name>
    <dbReference type="NCBI Taxonomy" id="1982044"/>
    <lineage>
        <taxon>Bacteria</taxon>
        <taxon>Pseudomonadati</taxon>
        <taxon>Pseudomonadota</taxon>
        <taxon>Alphaproteobacteria</taxon>
        <taxon>Hyphomicrobiales</taxon>
        <taxon>Notoacmeibacteraceae</taxon>
        <taxon>Zhengella</taxon>
    </lineage>
</organism>
<dbReference type="NCBIfam" id="TIGR03168">
    <property type="entry name" value="1-PFK"/>
    <property type="match status" value="1"/>
</dbReference>
<dbReference type="RefSeq" id="WP_099305060.1">
    <property type="nucleotide sequence ID" value="NZ_PDVP01000002.1"/>
</dbReference>
<dbReference type="GO" id="GO:0005524">
    <property type="term" value="F:ATP binding"/>
    <property type="evidence" value="ECO:0007669"/>
    <property type="project" value="UniProtKB-KW"/>
</dbReference>
<dbReference type="PANTHER" id="PTHR46566:SF2">
    <property type="entry name" value="ATP-DEPENDENT 6-PHOSPHOFRUCTOKINASE ISOZYME 2"/>
    <property type="match status" value="1"/>
</dbReference>
<dbReference type="InterPro" id="IPR029056">
    <property type="entry name" value="Ribokinase-like"/>
</dbReference>
<sequence length="309" mass="32523">MTPILAIALNPTLDMSSDAARVQPTLKIRTRNQQVFPGGGGTNVARVIAELGGKVDLAYLAGGATGPVFESLLAGTGITLHGFPMRGSVRISVTIFEEETGFEYRAVPEGPEVTEDELAPVFDLLRDFREGYVVASGSLPRGCGADVYARMADIARANGARFVLDTSGPALTEALEKSSVFLLKPSIGELSAHAGRKLDDDSAAEVALEIVQSGAAENIAVTMGRDGAFLANRDGISRLPPIYVRTRSAVGAGDSFVAAMVLKLADGWTVRDAFEYGLAAGAAAAMTSGTVLCLRRDVEQLYATLKEQR</sequence>
<dbReference type="Gene3D" id="3.40.1190.20">
    <property type="match status" value="1"/>
</dbReference>
<evidence type="ECO:0000256" key="1">
    <source>
        <dbReference type="ARBA" id="ARBA00010688"/>
    </source>
</evidence>
<comment type="caution">
    <text evidence="8">The sequence shown here is derived from an EMBL/GenBank/DDBJ whole genome shotgun (WGS) entry which is preliminary data.</text>
</comment>
<accession>A0A2G1QS09</accession>
<keyword evidence="3" id="KW-0547">Nucleotide-binding</keyword>
<dbReference type="Pfam" id="PF00294">
    <property type="entry name" value="PfkB"/>
    <property type="match status" value="1"/>
</dbReference>
<proteinExistence type="inferred from homology"/>
<evidence type="ECO:0000313" key="9">
    <source>
        <dbReference type="Proteomes" id="UP000221168"/>
    </source>
</evidence>
<gene>
    <name evidence="8" type="ORF">CSC94_06605</name>
</gene>
<dbReference type="Proteomes" id="UP000221168">
    <property type="component" value="Unassembled WGS sequence"/>
</dbReference>
<dbReference type="GO" id="GO:0003872">
    <property type="term" value="F:6-phosphofructokinase activity"/>
    <property type="evidence" value="ECO:0007669"/>
    <property type="project" value="TreeGrafter"/>
</dbReference>
<dbReference type="AlphaFoldDB" id="A0A2G1QS09"/>
<dbReference type="EMBL" id="PDVP01000002">
    <property type="protein sequence ID" value="PHP68313.1"/>
    <property type="molecule type" value="Genomic_DNA"/>
</dbReference>
<keyword evidence="9" id="KW-1185">Reference proteome</keyword>
<dbReference type="SUPFAM" id="SSF53613">
    <property type="entry name" value="Ribokinase-like"/>
    <property type="match status" value="1"/>
</dbReference>
<evidence type="ECO:0000256" key="3">
    <source>
        <dbReference type="ARBA" id="ARBA00022741"/>
    </source>
</evidence>
<evidence type="ECO:0000256" key="5">
    <source>
        <dbReference type="ARBA" id="ARBA00022840"/>
    </source>
</evidence>
<evidence type="ECO:0000256" key="4">
    <source>
        <dbReference type="ARBA" id="ARBA00022777"/>
    </source>
</evidence>
<dbReference type="InterPro" id="IPR002173">
    <property type="entry name" value="Carboh/pur_kinase_PfkB_CS"/>
</dbReference>
<dbReference type="PROSITE" id="PS00583">
    <property type="entry name" value="PFKB_KINASES_1"/>
    <property type="match status" value="1"/>
</dbReference>
<evidence type="ECO:0000259" key="7">
    <source>
        <dbReference type="Pfam" id="PF00294"/>
    </source>
</evidence>
<comment type="similarity">
    <text evidence="1 6">Belongs to the carbohydrate kinase PfkB family.</text>
</comment>
<reference evidence="8 9" key="1">
    <citation type="submission" date="2017-10" db="EMBL/GenBank/DDBJ databases">
        <title>Sedimentibacterium mangrovi gen. nov., sp. nov., a novel member of family Phyllobacteriacea isolated from mangrove sediment.</title>
        <authorList>
            <person name="Liao H."/>
            <person name="Tian Y."/>
        </authorList>
    </citation>
    <scope>NUCLEOTIDE SEQUENCE [LARGE SCALE GENOMIC DNA]</scope>
    <source>
        <strain evidence="8 9">X9-2-2</strain>
    </source>
</reference>
<dbReference type="CDD" id="cd01164">
    <property type="entry name" value="FruK_PfkB_like"/>
    <property type="match status" value="1"/>
</dbReference>
<dbReference type="PANTHER" id="PTHR46566">
    <property type="entry name" value="1-PHOSPHOFRUCTOKINASE-RELATED"/>
    <property type="match status" value="1"/>
</dbReference>
<evidence type="ECO:0000256" key="6">
    <source>
        <dbReference type="PIRNR" id="PIRNR000535"/>
    </source>
</evidence>
<feature type="domain" description="Carbohydrate kinase PfkB" evidence="7">
    <location>
        <begin position="23"/>
        <end position="294"/>
    </location>
</feature>
<dbReference type="OrthoDB" id="9801219at2"/>
<evidence type="ECO:0000256" key="2">
    <source>
        <dbReference type="ARBA" id="ARBA00022679"/>
    </source>
</evidence>
<protein>
    <recommendedName>
        <fullName evidence="6">Phosphofructokinase</fullName>
    </recommendedName>
</protein>
<keyword evidence="4 8" id="KW-0418">Kinase</keyword>
<name>A0A2G1QS09_9HYPH</name>